<feature type="compositionally biased region" description="Low complexity" evidence="1">
    <location>
        <begin position="78"/>
        <end position="92"/>
    </location>
</feature>
<feature type="region of interest" description="Disordered" evidence="1">
    <location>
        <begin position="48"/>
        <end position="107"/>
    </location>
</feature>
<feature type="compositionally biased region" description="Pro residues" evidence="1">
    <location>
        <begin position="201"/>
        <end position="220"/>
    </location>
</feature>
<keyword evidence="3" id="KW-1185">Reference proteome</keyword>
<feature type="compositionally biased region" description="Polar residues" evidence="1">
    <location>
        <begin position="158"/>
        <end position="171"/>
    </location>
</feature>
<dbReference type="EMBL" id="KN822008">
    <property type="protein sequence ID" value="KIM68926.1"/>
    <property type="molecule type" value="Genomic_DNA"/>
</dbReference>
<reference evidence="2 3" key="1">
    <citation type="submission" date="2014-04" db="EMBL/GenBank/DDBJ databases">
        <authorList>
            <consortium name="DOE Joint Genome Institute"/>
            <person name="Kuo A."/>
            <person name="Kohler A."/>
            <person name="Nagy L.G."/>
            <person name="Floudas D."/>
            <person name="Copeland A."/>
            <person name="Barry K.W."/>
            <person name="Cichocki N."/>
            <person name="Veneault-Fourrey C."/>
            <person name="LaButti K."/>
            <person name="Lindquist E.A."/>
            <person name="Lipzen A."/>
            <person name="Lundell T."/>
            <person name="Morin E."/>
            <person name="Murat C."/>
            <person name="Sun H."/>
            <person name="Tunlid A."/>
            <person name="Henrissat B."/>
            <person name="Grigoriev I.V."/>
            <person name="Hibbett D.S."/>
            <person name="Martin F."/>
            <person name="Nordberg H.P."/>
            <person name="Cantor M.N."/>
            <person name="Hua S.X."/>
        </authorList>
    </citation>
    <scope>NUCLEOTIDE SEQUENCE [LARGE SCALE GENOMIC DNA]</scope>
    <source>
        <strain evidence="2 3">Foug A</strain>
    </source>
</reference>
<dbReference type="Proteomes" id="UP000053989">
    <property type="component" value="Unassembled WGS sequence"/>
</dbReference>
<sequence length="299" mass="32914">MMGMEESSQEPSIPKQLRVPLSQQPSPEYLASLGIKVRDFAYESTLPPIIPVPRIPRQVQPEPLPRKYNVRGWEDESSQQGESSSRSAKPSSQRLERKATEPLDMESLDYAQALGQVSFRKMHPLTRPVIQTFVRSATPPQGLPVSPLTSPLTPSFSQETSQESELVQTPSPMKLVADDAIILSASQTPTPDALSCDLSPQPLPPSFPPASSPQPQPPSPGLAISVPDLFVESQLTSTPRKRRCTKRVGNTPSKASSPGRYQLRRRPSTRRPQPYPVTSTVSKKNSLTGLRSHQARQRS</sequence>
<evidence type="ECO:0000313" key="3">
    <source>
        <dbReference type="Proteomes" id="UP000053989"/>
    </source>
</evidence>
<reference evidence="3" key="2">
    <citation type="submission" date="2015-01" db="EMBL/GenBank/DDBJ databases">
        <title>Evolutionary Origins and Diversification of the Mycorrhizal Mutualists.</title>
        <authorList>
            <consortium name="DOE Joint Genome Institute"/>
            <consortium name="Mycorrhizal Genomics Consortium"/>
            <person name="Kohler A."/>
            <person name="Kuo A."/>
            <person name="Nagy L.G."/>
            <person name="Floudas D."/>
            <person name="Copeland A."/>
            <person name="Barry K.W."/>
            <person name="Cichocki N."/>
            <person name="Veneault-Fourrey C."/>
            <person name="LaButti K."/>
            <person name="Lindquist E.A."/>
            <person name="Lipzen A."/>
            <person name="Lundell T."/>
            <person name="Morin E."/>
            <person name="Murat C."/>
            <person name="Riley R."/>
            <person name="Ohm R."/>
            <person name="Sun H."/>
            <person name="Tunlid A."/>
            <person name="Henrissat B."/>
            <person name="Grigoriev I.V."/>
            <person name="Hibbett D.S."/>
            <person name="Martin F."/>
        </authorList>
    </citation>
    <scope>NUCLEOTIDE SEQUENCE [LARGE SCALE GENOMIC DNA]</scope>
    <source>
        <strain evidence="3">Foug A</strain>
    </source>
</reference>
<feature type="region of interest" description="Disordered" evidence="1">
    <location>
        <begin position="137"/>
        <end position="299"/>
    </location>
</feature>
<evidence type="ECO:0000256" key="1">
    <source>
        <dbReference type="SAM" id="MobiDB-lite"/>
    </source>
</evidence>
<name>A0A0C3ELY7_9AGAM</name>
<dbReference type="OrthoDB" id="3232876at2759"/>
<dbReference type="HOGENOM" id="CLU_057169_0_0_1"/>
<feature type="compositionally biased region" description="Low complexity" evidence="1">
    <location>
        <begin position="143"/>
        <end position="157"/>
    </location>
</feature>
<protein>
    <submittedName>
        <fullName evidence="2">Uncharacterized protein</fullName>
    </submittedName>
</protein>
<evidence type="ECO:0000313" key="2">
    <source>
        <dbReference type="EMBL" id="KIM68926.1"/>
    </source>
</evidence>
<accession>A0A0C3ELY7</accession>
<organism evidence="2 3">
    <name type="scientific">Scleroderma citrinum Foug A</name>
    <dbReference type="NCBI Taxonomy" id="1036808"/>
    <lineage>
        <taxon>Eukaryota</taxon>
        <taxon>Fungi</taxon>
        <taxon>Dikarya</taxon>
        <taxon>Basidiomycota</taxon>
        <taxon>Agaricomycotina</taxon>
        <taxon>Agaricomycetes</taxon>
        <taxon>Agaricomycetidae</taxon>
        <taxon>Boletales</taxon>
        <taxon>Sclerodermatineae</taxon>
        <taxon>Sclerodermataceae</taxon>
        <taxon>Scleroderma</taxon>
    </lineage>
</organism>
<dbReference type="InParanoid" id="A0A0C3ELY7"/>
<feature type="compositionally biased region" description="Polar residues" evidence="1">
    <location>
        <begin position="276"/>
        <end position="291"/>
    </location>
</feature>
<dbReference type="AlphaFoldDB" id="A0A0C3ELY7"/>
<proteinExistence type="predicted"/>
<feature type="region of interest" description="Disordered" evidence="1">
    <location>
        <begin position="1"/>
        <end position="21"/>
    </location>
</feature>
<gene>
    <name evidence="2" type="ORF">SCLCIDRAFT_1209142</name>
</gene>